<name>A0A507FJX0_9FUNG</name>
<feature type="transmembrane region" description="Helical" evidence="8">
    <location>
        <begin position="17"/>
        <end position="36"/>
    </location>
</feature>
<protein>
    <recommendedName>
        <fullName evidence="3 7">ER membrane protein complex subunit 3</fullName>
    </recommendedName>
</protein>
<dbReference type="EMBL" id="QEAP01000039">
    <property type="protein sequence ID" value="TPX76699.1"/>
    <property type="molecule type" value="Genomic_DNA"/>
</dbReference>
<evidence type="ECO:0000313" key="10">
    <source>
        <dbReference type="Proteomes" id="UP000320333"/>
    </source>
</evidence>
<keyword evidence="6 8" id="KW-0472">Membrane</keyword>
<evidence type="ECO:0000256" key="1">
    <source>
        <dbReference type="ARBA" id="ARBA00004141"/>
    </source>
</evidence>
<dbReference type="SMART" id="SM01415">
    <property type="entry name" value="DUF106"/>
    <property type="match status" value="1"/>
</dbReference>
<evidence type="ECO:0000256" key="8">
    <source>
        <dbReference type="SAM" id="Phobius"/>
    </source>
</evidence>
<gene>
    <name evidence="9" type="ORF">CcCBS67573_g02034</name>
</gene>
<comment type="caution">
    <text evidence="9">The sequence shown here is derived from an EMBL/GenBank/DDBJ whole genome shotgun (WGS) entry which is preliminary data.</text>
</comment>
<evidence type="ECO:0000313" key="9">
    <source>
        <dbReference type="EMBL" id="TPX76699.1"/>
    </source>
</evidence>
<sequence>MVSQDNAMYLDPAIRDWVLMPIMAAMILVGILRHFATQLINTMPKSTLKDIRQGCALIRSRQLRFTTDIPEHAFETRRQFLMDAFEKNEYMKNPDAATSTPNPMQDPAAMANMMEGLKKNMLMFVPQTIIMNWITFFFSGFILIKLPFPLTLRFKAMLQSGIETRDMDVTWVSSLSWYFLNLMGLQSIFTIILGEDNAAGGMRDMQSMQQMNPAMMAAGAGASPDGHALFKSERESLAISQHTTLRLRGAELRVLELFGGGAHGAAARRLNKKKV</sequence>
<dbReference type="InterPro" id="IPR008568">
    <property type="entry name" value="EMC3"/>
</dbReference>
<evidence type="ECO:0000256" key="7">
    <source>
        <dbReference type="PIRNR" id="PIRNR010045"/>
    </source>
</evidence>
<accession>A0A507FJX0</accession>
<comment type="subcellular location">
    <subcellularLocation>
        <location evidence="1">Membrane</location>
        <topology evidence="1">Multi-pass membrane protein</topology>
    </subcellularLocation>
</comment>
<keyword evidence="4 8" id="KW-0812">Transmembrane</keyword>
<dbReference type="PANTHER" id="PTHR13116:SF5">
    <property type="entry name" value="ER MEMBRANE PROTEIN COMPLEX SUBUNIT 3"/>
    <property type="match status" value="1"/>
</dbReference>
<dbReference type="GO" id="GO:0034975">
    <property type="term" value="P:protein folding in endoplasmic reticulum"/>
    <property type="evidence" value="ECO:0007669"/>
    <property type="project" value="TreeGrafter"/>
</dbReference>
<dbReference type="InterPro" id="IPR002809">
    <property type="entry name" value="EMC3/TMCO1"/>
</dbReference>
<keyword evidence="5 8" id="KW-1133">Transmembrane helix</keyword>
<feature type="transmembrane region" description="Helical" evidence="8">
    <location>
        <begin position="122"/>
        <end position="144"/>
    </location>
</feature>
<evidence type="ECO:0000256" key="2">
    <source>
        <dbReference type="ARBA" id="ARBA00005376"/>
    </source>
</evidence>
<evidence type="ECO:0000256" key="4">
    <source>
        <dbReference type="ARBA" id="ARBA00022692"/>
    </source>
</evidence>
<dbReference type="Pfam" id="PF01956">
    <property type="entry name" value="EMC3_TMCO1"/>
    <property type="match status" value="1"/>
</dbReference>
<feature type="transmembrane region" description="Helical" evidence="8">
    <location>
        <begin position="175"/>
        <end position="193"/>
    </location>
</feature>
<keyword evidence="10" id="KW-1185">Reference proteome</keyword>
<dbReference type="PIRSF" id="PIRSF010045">
    <property type="entry name" value="DUF850_TM_euk"/>
    <property type="match status" value="1"/>
</dbReference>
<dbReference type="OrthoDB" id="6745403at2759"/>
<proteinExistence type="inferred from homology"/>
<dbReference type="STRING" id="246404.A0A507FJX0"/>
<dbReference type="Proteomes" id="UP000320333">
    <property type="component" value="Unassembled WGS sequence"/>
</dbReference>
<evidence type="ECO:0000256" key="5">
    <source>
        <dbReference type="ARBA" id="ARBA00022989"/>
    </source>
</evidence>
<comment type="function">
    <text evidence="7">The EMC seems to be required for efficient folding of proteins in the endoplasmic reticulum (ER).</text>
</comment>
<evidence type="ECO:0000256" key="6">
    <source>
        <dbReference type="ARBA" id="ARBA00023136"/>
    </source>
</evidence>
<comment type="similarity">
    <text evidence="2 7">Belongs to the EMC3 family.</text>
</comment>
<reference evidence="9 10" key="1">
    <citation type="journal article" date="2019" name="Sci. Rep.">
        <title>Comparative genomics of chytrid fungi reveal insights into the obligate biotrophic and pathogenic lifestyle of Synchytrium endobioticum.</title>
        <authorList>
            <person name="van de Vossenberg B.T.L.H."/>
            <person name="Warris S."/>
            <person name="Nguyen H.D.T."/>
            <person name="van Gent-Pelzer M.P.E."/>
            <person name="Joly D.L."/>
            <person name="van de Geest H.C."/>
            <person name="Bonants P.J.M."/>
            <person name="Smith D.S."/>
            <person name="Levesque C.A."/>
            <person name="van der Lee T.A.J."/>
        </authorList>
    </citation>
    <scope>NUCLEOTIDE SEQUENCE [LARGE SCALE GENOMIC DNA]</scope>
    <source>
        <strain evidence="9 10">CBS 675.73</strain>
    </source>
</reference>
<dbReference type="PANTHER" id="PTHR13116">
    <property type="entry name" value="ER MEMBRANE PROTEIN COMPLEX SUBUNIT 3"/>
    <property type="match status" value="1"/>
</dbReference>
<organism evidence="9 10">
    <name type="scientific">Chytriomyces confervae</name>
    <dbReference type="NCBI Taxonomy" id="246404"/>
    <lineage>
        <taxon>Eukaryota</taxon>
        <taxon>Fungi</taxon>
        <taxon>Fungi incertae sedis</taxon>
        <taxon>Chytridiomycota</taxon>
        <taxon>Chytridiomycota incertae sedis</taxon>
        <taxon>Chytridiomycetes</taxon>
        <taxon>Chytridiales</taxon>
        <taxon>Chytriomycetaceae</taxon>
        <taxon>Chytriomyces</taxon>
    </lineage>
</organism>
<dbReference type="GO" id="GO:0072546">
    <property type="term" value="C:EMC complex"/>
    <property type="evidence" value="ECO:0007669"/>
    <property type="project" value="TreeGrafter"/>
</dbReference>
<dbReference type="AlphaFoldDB" id="A0A507FJX0"/>
<evidence type="ECO:0000256" key="3">
    <source>
        <dbReference type="ARBA" id="ARBA00020822"/>
    </source>
</evidence>